<dbReference type="PRINTS" id="PR00154">
    <property type="entry name" value="AMPBINDING"/>
</dbReference>
<dbReference type="InterPro" id="IPR020459">
    <property type="entry name" value="AMP-binding"/>
</dbReference>
<feature type="region of interest" description="Disordered" evidence="3">
    <location>
        <begin position="499"/>
        <end position="523"/>
    </location>
</feature>
<dbReference type="SMART" id="SM00823">
    <property type="entry name" value="PKS_PP"/>
    <property type="match status" value="1"/>
</dbReference>
<dbReference type="InterPro" id="IPR036736">
    <property type="entry name" value="ACP-like_sf"/>
</dbReference>
<evidence type="ECO:0000256" key="3">
    <source>
        <dbReference type="SAM" id="MobiDB-lite"/>
    </source>
</evidence>
<dbReference type="InterPro" id="IPR042099">
    <property type="entry name" value="ANL_N_sf"/>
</dbReference>
<evidence type="ECO:0000313" key="5">
    <source>
        <dbReference type="EMBL" id="MFF3222394.1"/>
    </source>
</evidence>
<dbReference type="EMBL" id="JBIAPI010000001">
    <property type="protein sequence ID" value="MFF3222394.1"/>
    <property type="molecule type" value="Genomic_DNA"/>
</dbReference>
<dbReference type="SUPFAM" id="SSF47336">
    <property type="entry name" value="ACP-like"/>
    <property type="match status" value="1"/>
</dbReference>
<keyword evidence="2" id="KW-0597">Phosphoprotein</keyword>
<dbReference type="InterPro" id="IPR000873">
    <property type="entry name" value="AMP-dep_synth/lig_dom"/>
</dbReference>
<feature type="compositionally biased region" description="Basic residues" evidence="3">
    <location>
        <begin position="607"/>
        <end position="620"/>
    </location>
</feature>
<comment type="caution">
    <text evidence="5">The sequence shown here is derived from an EMBL/GenBank/DDBJ whole genome shotgun (WGS) entry which is preliminary data.</text>
</comment>
<evidence type="ECO:0000313" key="6">
    <source>
        <dbReference type="Proteomes" id="UP001601948"/>
    </source>
</evidence>
<keyword evidence="1" id="KW-0596">Phosphopantetheine</keyword>
<proteinExistence type="predicted"/>
<dbReference type="InterPro" id="IPR010071">
    <property type="entry name" value="AA_adenyl_dom"/>
</dbReference>
<feature type="region of interest" description="Disordered" evidence="3">
    <location>
        <begin position="601"/>
        <end position="626"/>
    </location>
</feature>
<dbReference type="Pfam" id="PF00501">
    <property type="entry name" value="AMP-binding"/>
    <property type="match status" value="1"/>
</dbReference>
<keyword evidence="6" id="KW-1185">Reference proteome</keyword>
<dbReference type="Gene3D" id="1.10.1200.10">
    <property type="entry name" value="ACP-like"/>
    <property type="match status" value="1"/>
</dbReference>
<feature type="compositionally biased region" description="Basic and acidic residues" evidence="3">
    <location>
        <begin position="499"/>
        <end position="509"/>
    </location>
</feature>
<evidence type="ECO:0000256" key="1">
    <source>
        <dbReference type="ARBA" id="ARBA00022450"/>
    </source>
</evidence>
<dbReference type="PROSITE" id="PS00455">
    <property type="entry name" value="AMP_BINDING"/>
    <property type="match status" value="1"/>
</dbReference>
<dbReference type="InterPro" id="IPR020806">
    <property type="entry name" value="PKS_PP-bd"/>
</dbReference>
<sequence length="626" mass="66845">MTFSLPRTEWRPVHEMVGEIAEKDPTRIAVRAGSGSLDYGALWAWAGRIAGRLAVAGVGRGTRIGVLVEPSAAMIAVVLGVLRSGAAYVPLDQAHPSTRIGAVLDDARVACVVTTAGAAPRLAEVDLPLVLVADASDEPELAAPAAIPAHEVLAADPAYIIYTSGSTGEPKGVLVEHRQLAASTIARHEVYAVAPTFLLVSPLAFDSSVAGVWGTLTTGGCLVVAASDETRDPERLLDLIARHQVTRILCVPSLYGVLLDAASRPDAARPSTLETVIVAGEALSDTLVARHFAERHSAAVLVNEYGPTEATVWASYRRFDRPGRVSIGGPVPGVQLYVLDDRMRSTAQGVEGELYIGGPGVSRGYVGRASATAGTFVADPFTPTAGARMYRTGDRVRWDDEGTLEFLGRRDEQVKIRGHRVELGAVENLLRAAPRVRDAVVVTDSARTQLTGFVLAASAVIEIERVHEYLASRLPAVMIPRIQVLDSFPVTVNGKVDRSRLRGRADENPHTSAPVAAPSGDPHSSAAGVIAAWAETLDVPDVPVDINFFDLGGNSFTMFQLQNALERHTGSRPSVVQLYRHTTVAAQAELIGRGAHPNESLADQRRAATRRHAARIRQRRTMRETS</sequence>
<dbReference type="CDD" id="cd05930">
    <property type="entry name" value="A_NRPS"/>
    <property type="match status" value="1"/>
</dbReference>
<dbReference type="InterPro" id="IPR045851">
    <property type="entry name" value="AMP-bd_C_sf"/>
</dbReference>
<dbReference type="InterPro" id="IPR009081">
    <property type="entry name" value="PP-bd_ACP"/>
</dbReference>
<dbReference type="PROSITE" id="PS50075">
    <property type="entry name" value="CARRIER"/>
    <property type="match status" value="1"/>
</dbReference>
<name>A0ABW6QN72_9NOCA</name>
<feature type="domain" description="Carrier" evidence="4">
    <location>
        <begin position="520"/>
        <end position="595"/>
    </location>
</feature>
<dbReference type="NCBIfam" id="TIGR01733">
    <property type="entry name" value="AA-adenyl-dom"/>
    <property type="match status" value="1"/>
</dbReference>
<dbReference type="PANTHER" id="PTHR45527:SF1">
    <property type="entry name" value="FATTY ACID SYNTHASE"/>
    <property type="match status" value="1"/>
</dbReference>
<evidence type="ECO:0000256" key="2">
    <source>
        <dbReference type="ARBA" id="ARBA00022553"/>
    </source>
</evidence>
<organism evidence="5 6">
    <name type="scientific">Nocardia suismassiliense</name>
    <dbReference type="NCBI Taxonomy" id="2077092"/>
    <lineage>
        <taxon>Bacteria</taxon>
        <taxon>Bacillati</taxon>
        <taxon>Actinomycetota</taxon>
        <taxon>Actinomycetes</taxon>
        <taxon>Mycobacteriales</taxon>
        <taxon>Nocardiaceae</taxon>
        <taxon>Nocardia</taxon>
    </lineage>
</organism>
<dbReference type="SUPFAM" id="SSF56801">
    <property type="entry name" value="Acetyl-CoA synthetase-like"/>
    <property type="match status" value="1"/>
</dbReference>
<dbReference type="PANTHER" id="PTHR45527">
    <property type="entry name" value="NONRIBOSOMAL PEPTIDE SYNTHETASE"/>
    <property type="match status" value="1"/>
</dbReference>
<dbReference type="Proteomes" id="UP001601948">
    <property type="component" value="Unassembled WGS sequence"/>
</dbReference>
<reference evidence="5 6" key="1">
    <citation type="submission" date="2024-10" db="EMBL/GenBank/DDBJ databases">
        <title>The Natural Products Discovery Center: Release of the First 8490 Sequenced Strains for Exploring Actinobacteria Biosynthetic Diversity.</title>
        <authorList>
            <person name="Kalkreuter E."/>
            <person name="Kautsar S.A."/>
            <person name="Yang D."/>
            <person name="Bader C.D."/>
            <person name="Teijaro C.N."/>
            <person name="Fluegel L."/>
            <person name="Davis C.M."/>
            <person name="Simpson J.R."/>
            <person name="Lauterbach L."/>
            <person name="Steele A.D."/>
            <person name="Gui C."/>
            <person name="Meng S."/>
            <person name="Li G."/>
            <person name="Viehrig K."/>
            <person name="Ye F."/>
            <person name="Su P."/>
            <person name="Kiefer A.F."/>
            <person name="Nichols A."/>
            <person name="Cepeda A.J."/>
            <person name="Yan W."/>
            <person name="Fan B."/>
            <person name="Jiang Y."/>
            <person name="Adhikari A."/>
            <person name="Zheng C.-J."/>
            <person name="Schuster L."/>
            <person name="Cowan T.M."/>
            <person name="Smanski M.J."/>
            <person name="Chevrette M.G."/>
            <person name="De Carvalho L.P.S."/>
            <person name="Shen B."/>
        </authorList>
    </citation>
    <scope>NUCLEOTIDE SEQUENCE [LARGE SCALE GENOMIC DNA]</scope>
    <source>
        <strain evidence="5 6">NPDC003040</strain>
    </source>
</reference>
<dbReference type="Pfam" id="PF00550">
    <property type="entry name" value="PP-binding"/>
    <property type="match status" value="1"/>
</dbReference>
<gene>
    <name evidence="5" type="ORF">ACFYV7_06325</name>
</gene>
<dbReference type="Gene3D" id="3.30.300.30">
    <property type="match status" value="1"/>
</dbReference>
<evidence type="ECO:0000259" key="4">
    <source>
        <dbReference type="PROSITE" id="PS50075"/>
    </source>
</evidence>
<protein>
    <submittedName>
        <fullName evidence="5">Non-ribosomal peptide synthetase</fullName>
    </submittedName>
</protein>
<dbReference type="InterPro" id="IPR020845">
    <property type="entry name" value="AMP-binding_CS"/>
</dbReference>
<dbReference type="Gene3D" id="3.40.50.12780">
    <property type="entry name" value="N-terminal domain of ligase-like"/>
    <property type="match status" value="1"/>
</dbReference>
<dbReference type="RefSeq" id="WP_387714329.1">
    <property type="nucleotide sequence ID" value="NZ_JBIAPI010000001.1"/>
</dbReference>
<accession>A0ABW6QN72</accession>